<evidence type="ECO:0000256" key="9">
    <source>
        <dbReference type="ARBA" id="ARBA00023010"/>
    </source>
</evidence>
<feature type="region of interest" description="Disordered" evidence="13">
    <location>
        <begin position="1"/>
        <end position="73"/>
    </location>
</feature>
<feature type="compositionally biased region" description="Low complexity" evidence="13">
    <location>
        <begin position="182"/>
        <end position="197"/>
    </location>
</feature>
<dbReference type="SUPFAM" id="SSF56784">
    <property type="entry name" value="HAD-like"/>
    <property type="match status" value="1"/>
</dbReference>
<evidence type="ECO:0000256" key="13">
    <source>
        <dbReference type="SAM" id="MobiDB-lite"/>
    </source>
</evidence>
<keyword evidence="7 12" id="KW-0809">Transit peptide</keyword>
<reference evidence="15" key="1">
    <citation type="journal article" date="2009" name="Rice">
        <title>De Novo Next Generation Sequencing of Plant Genomes.</title>
        <authorList>
            <person name="Rounsley S."/>
            <person name="Marri P.R."/>
            <person name="Yu Y."/>
            <person name="He R."/>
            <person name="Sisneros N."/>
            <person name="Goicoechea J.L."/>
            <person name="Lee S.J."/>
            <person name="Angelova A."/>
            <person name="Kudrna D."/>
            <person name="Luo M."/>
            <person name="Affourtit J."/>
            <person name="Desany B."/>
            <person name="Knight J."/>
            <person name="Niazi F."/>
            <person name="Egholm M."/>
            <person name="Wing R.A."/>
        </authorList>
    </citation>
    <scope>NUCLEOTIDE SEQUENCE [LARGE SCALE GENOMIC DNA]</scope>
    <source>
        <strain evidence="15">cv. IRGC 105608</strain>
    </source>
</reference>
<dbReference type="FunFam" id="3.40.50.1000:FF:000019">
    <property type="entry name" value="Mitochondrial import inner membrane translocase subunit TIM50"/>
    <property type="match status" value="1"/>
</dbReference>
<protein>
    <recommendedName>
        <fullName evidence="12">Mitochondrial import inner membrane translocase subunit TIM50</fullName>
    </recommendedName>
</protein>
<name>A0A0D3EUB6_9ORYZ</name>
<accession>A0A0D3EUB6</accession>
<evidence type="ECO:0000256" key="4">
    <source>
        <dbReference type="ARBA" id="ARBA00022692"/>
    </source>
</evidence>
<feature type="region of interest" description="Disordered" evidence="13">
    <location>
        <begin position="226"/>
        <end position="267"/>
    </location>
</feature>
<keyword evidence="5" id="KW-0999">Mitochondrion inner membrane</keyword>
<evidence type="ECO:0000256" key="1">
    <source>
        <dbReference type="ARBA" id="ARBA00004434"/>
    </source>
</evidence>
<evidence type="ECO:0000256" key="11">
    <source>
        <dbReference type="ARBA" id="ARBA00023136"/>
    </source>
</evidence>
<dbReference type="AlphaFoldDB" id="A0A0D3EUB6"/>
<feature type="compositionally biased region" description="Basic and acidic residues" evidence="13">
    <location>
        <begin position="22"/>
        <end position="38"/>
    </location>
</feature>
<dbReference type="Pfam" id="PF03031">
    <property type="entry name" value="NIF"/>
    <property type="match status" value="1"/>
</dbReference>
<evidence type="ECO:0000313" key="16">
    <source>
        <dbReference type="Proteomes" id="UP000026960"/>
    </source>
</evidence>
<keyword evidence="3 12" id="KW-0813">Transport</keyword>
<feature type="compositionally biased region" description="Low complexity" evidence="13">
    <location>
        <begin position="252"/>
        <end position="267"/>
    </location>
</feature>
<evidence type="ECO:0000256" key="3">
    <source>
        <dbReference type="ARBA" id="ARBA00022448"/>
    </source>
</evidence>
<dbReference type="eggNOG" id="KOG2832">
    <property type="taxonomic scope" value="Eukaryota"/>
</dbReference>
<comment type="subunit">
    <text evidence="12">Component of the TIM23 complex.</text>
</comment>
<evidence type="ECO:0000256" key="5">
    <source>
        <dbReference type="ARBA" id="ARBA00022792"/>
    </source>
</evidence>
<feature type="compositionally biased region" description="Polar residues" evidence="13">
    <location>
        <begin position="239"/>
        <end position="251"/>
    </location>
</feature>
<evidence type="ECO:0000313" key="15">
    <source>
        <dbReference type="EnsemblPlants" id="OBART01G31870.1"/>
    </source>
</evidence>
<dbReference type="CDD" id="cd07521">
    <property type="entry name" value="HAD_FCP1-like"/>
    <property type="match status" value="1"/>
</dbReference>
<evidence type="ECO:0000256" key="8">
    <source>
        <dbReference type="ARBA" id="ARBA00022989"/>
    </source>
</evidence>
<evidence type="ECO:0000256" key="2">
    <source>
        <dbReference type="ARBA" id="ARBA00006344"/>
    </source>
</evidence>
<keyword evidence="11" id="KW-0472">Membrane</keyword>
<dbReference type="GO" id="GO:0015031">
    <property type="term" value="P:protein transport"/>
    <property type="evidence" value="ECO:0007669"/>
    <property type="project" value="UniProtKB-KW"/>
</dbReference>
<keyword evidence="6 12" id="KW-0653">Protein transport</keyword>
<dbReference type="PANTHER" id="PTHR12210">
    <property type="entry name" value="DULLARD PROTEIN PHOSPHATASE"/>
    <property type="match status" value="1"/>
</dbReference>
<evidence type="ECO:0000256" key="10">
    <source>
        <dbReference type="ARBA" id="ARBA00023128"/>
    </source>
</evidence>
<dbReference type="PROSITE" id="PS50969">
    <property type="entry name" value="FCP1"/>
    <property type="match status" value="1"/>
</dbReference>
<dbReference type="Gramene" id="OBART01G31870.1">
    <property type="protein sequence ID" value="OBART01G31870.1"/>
    <property type="gene ID" value="OBART01G31870"/>
</dbReference>
<feature type="domain" description="FCP1 homology" evidence="14">
    <location>
        <begin position="372"/>
        <end position="463"/>
    </location>
</feature>
<keyword evidence="8" id="KW-1133">Transmembrane helix</keyword>
<comment type="subcellular location">
    <subcellularLocation>
        <location evidence="1 12">Mitochondrion inner membrane</location>
        <topology evidence="1 12">Single-pass membrane protein</topology>
    </subcellularLocation>
</comment>
<keyword evidence="10 12" id="KW-0496">Mitochondrion</keyword>
<dbReference type="GO" id="GO:0005744">
    <property type="term" value="C:TIM23 mitochondrial import inner membrane translocase complex"/>
    <property type="evidence" value="ECO:0007669"/>
    <property type="project" value="UniProtKB-UniRule"/>
</dbReference>
<dbReference type="STRING" id="65489.A0A0D3EUB6"/>
<dbReference type="EnsemblPlants" id="OBART01G31870.1">
    <property type="protein sequence ID" value="OBART01G31870.1"/>
    <property type="gene ID" value="OBART01G31870"/>
</dbReference>
<dbReference type="PaxDb" id="65489-OBART01G31870.1"/>
<organism evidence="15">
    <name type="scientific">Oryza barthii</name>
    <dbReference type="NCBI Taxonomy" id="65489"/>
    <lineage>
        <taxon>Eukaryota</taxon>
        <taxon>Viridiplantae</taxon>
        <taxon>Streptophyta</taxon>
        <taxon>Embryophyta</taxon>
        <taxon>Tracheophyta</taxon>
        <taxon>Spermatophyta</taxon>
        <taxon>Magnoliopsida</taxon>
        <taxon>Liliopsida</taxon>
        <taxon>Poales</taxon>
        <taxon>Poaceae</taxon>
        <taxon>BOP clade</taxon>
        <taxon>Oryzoideae</taxon>
        <taxon>Oryzeae</taxon>
        <taxon>Oryzinae</taxon>
        <taxon>Oryza</taxon>
    </lineage>
</organism>
<dbReference type="InterPro" id="IPR050365">
    <property type="entry name" value="TIM50"/>
</dbReference>
<dbReference type="InterPro" id="IPR036412">
    <property type="entry name" value="HAD-like_sf"/>
</dbReference>
<comment type="function">
    <text evidence="12">Essential component of the TIM23 complex, a complex that mediates the translocation of transit peptide-containing proteins across the mitochondrial inner membrane.</text>
</comment>
<sequence>MERASSVAAGRRVLGGAAGESGPREVGRSSVEWRERRGSGSSVEWRNGGNEGEAEARRNGGAMGATGVTGRRELAASPPTPLLRHLIPILASSASLPPLLLLPWHPGEDGRRRIRKVGMATNQPKPTKEALKSLSRPIMASVYGSLLMGCGPPETEEYRVGVYAHSLKSGHSLTSGPHRNTLDSPPGLHLLPLSPIRRLPPPPSSAPRHLALGRLSPCLNPLLVFSKQNQNPSPPTEVLSPSSRGATTPWTASRGRASSSRSPPARKPLGLLKGGVLAVVASAFGATGYVSYAYSLDEIDQRTREFRKNSKLPIRDDLSGFEKFQAMAYSAAMKVPVAAIEFYLDTRSQIEDQIRGFSEPSSDKLLPDLLPQEQHVFTLVLDLNETLVYSDWKRERGWRTFKRPGVDAFLEHLGKFYEIVVYSDQLSMYVDPVIERLDPKGCVRHRLSRVATKYENGKHYRVW</sequence>
<evidence type="ECO:0000256" key="7">
    <source>
        <dbReference type="ARBA" id="ARBA00022946"/>
    </source>
</evidence>
<evidence type="ECO:0000256" key="12">
    <source>
        <dbReference type="RuleBase" id="RU365079"/>
    </source>
</evidence>
<feature type="region of interest" description="Disordered" evidence="13">
    <location>
        <begin position="170"/>
        <end position="211"/>
    </location>
</feature>
<keyword evidence="16" id="KW-1185">Reference proteome</keyword>
<keyword evidence="9 12" id="KW-0811">Translocation</keyword>
<reference evidence="15" key="2">
    <citation type="submission" date="2015-03" db="UniProtKB">
        <authorList>
            <consortium name="EnsemblPlants"/>
        </authorList>
    </citation>
    <scope>IDENTIFICATION</scope>
</reference>
<dbReference type="InterPro" id="IPR023214">
    <property type="entry name" value="HAD_sf"/>
</dbReference>
<evidence type="ECO:0000256" key="6">
    <source>
        <dbReference type="ARBA" id="ARBA00022927"/>
    </source>
</evidence>
<dbReference type="HOGENOM" id="CLU_591060_0_0_1"/>
<keyword evidence="4" id="KW-0812">Transmembrane</keyword>
<dbReference type="InterPro" id="IPR004274">
    <property type="entry name" value="FCP1_dom"/>
</dbReference>
<dbReference type="Gene3D" id="3.40.50.1000">
    <property type="entry name" value="HAD superfamily/HAD-like"/>
    <property type="match status" value="1"/>
</dbReference>
<proteinExistence type="inferred from homology"/>
<comment type="similarity">
    <text evidence="2 12">Belongs to the TIM50 family.</text>
</comment>
<evidence type="ECO:0000259" key="14">
    <source>
        <dbReference type="PROSITE" id="PS50969"/>
    </source>
</evidence>
<dbReference type="Proteomes" id="UP000026960">
    <property type="component" value="Chromosome 1"/>
</dbReference>
<dbReference type="SMART" id="SM00577">
    <property type="entry name" value="CPDc"/>
    <property type="match status" value="1"/>
</dbReference>